<feature type="domain" description="PA14" evidence="3">
    <location>
        <begin position="373"/>
        <end position="578"/>
    </location>
</feature>
<dbReference type="Pfam" id="PF02018">
    <property type="entry name" value="CBM_4_9"/>
    <property type="match status" value="2"/>
</dbReference>
<dbReference type="Proteomes" id="UP000183190">
    <property type="component" value="Unassembled WGS sequence"/>
</dbReference>
<proteinExistence type="predicted"/>
<dbReference type="NCBIfam" id="TIGR02148">
    <property type="entry name" value="Fibro_Slime"/>
    <property type="match status" value="1"/>
</dbReference>
<dbReference type="InterPro" id="IPR008454">
    <property type="entry name" value="Collagen-bd_Cna-like_B-typ_dom"/>
</dbReference>
<accession>A0A1H6J087</accession>
<dbReference type="RefSeq" id="WP_074715544.1">
    <property type="nucleotide sequence ID" value="NZ_FNWV01000003.1"/>
</dbReference>
<keyword evidence="2" id="KW-0472">Membrane</keyword>
<organism evidence="4 5">
    <name type="scientific">Ruminococcus flavefaciens</name>
    <dbReference type="NCBI Taxonomy" id="1265"/>
    <lineage>
        <taxon>Bacteria</taxon>
        <taxon>Bacillati</taxon>
        <taxon>Bacillota</taxon>
        <taxon>Clostridia</taxon>
        <taxon>Eubacteriales</taxon>
        <taxon>Oscillospiraceae</taxon>
        <taxon>Ruminococcus</taxon>
    </lineage>
</organism>
<keyword evidence="2" id="KW-0812">Transmembrane</keyword>
<protein>
    <submittedName>
        <fullName evidence="4">Fibro-slime domain-containing protein</fullName>
    </submittedName>
</protein>
<dbReference type="Pfam" id="PF05738">
    <property type="entry name" value="Cna_B"/>
    <property type="match status" value="1"/>
</dbReference>
<dbReference type="InterPro" id="IPR008979">
    <property type="entry name" value="Galactose-bd-like_sf"/>
</dbReference>
<evidence type="ECO:0000259" key="3">
    <source>
        <dbReference type="PROSITE" id="PS51820"/>
    </source>
</evidence>
<evidence type="ECO:0000256" key="2">
    <source>
        <dbReference type="SAM" id="Phobius"/>
    </source>
</evidence>
<dbReference type="PROSITE" id="PS51820">
    <property type="entry name" value="PA14"/>
    <property type="match status" value="1"/>
</dbReference>
<evidence type="ECO:0000313" key="4">
    <source>
        <dbReference type="EMBL" id="SEH52823.1"/>
    </source>
</evidence>
<dbReference type="EMBL" id="FNWV01000003">
    <property type="protein sequence ID" value="SEH52823.1"/>
    <property type="molecule type" value="Genomic_DNA"/>
</dbReference>
<gene>
    <name evidence="4" type="ORF">SAMN02910265_01280</name>
</gene>
<feature type="transmembrane region" description="Helical" evidence="2">
    <location>
        <begin position="1430"/>
        <end position="1449"/>
    </location>
</feature>
<dbReference type="SUPFAM" id="SSF49785">
    <property type="entry name" value="Galactose-binding domain-like"/>
    <property type="match status" value="2"/>
</dbReference>
<evidence type="ECO:0000256" key="1">
    <source>
        <dbReference type="ARBA" id="ARBA00022801"/>
    </source>
</evidence>
<dbReference type="InterPro" id="IPR037524">
    <property type="entry name" value="PA14/GLEYA"/>
</dbReference>
<keyword evidence="2" id="KW-1133">Transmembrane helix</keyword>
<dbReference type="SUPFAM" id="SSF49478">
    <property type="entry name" value="Cna protein B-type domain"/>
    <property type="match status" value="1"/>
</dbReference>
<dbReference type="Gene3D" id="2.60.40.1140">
    <property type="entry name" value="Collagen-binding surface protein Cna, B-type domain"/>
    <property type="match status" value="1"/>
</dbReference>
<dbReference type="GO" id="GO:0016798">
    <property type="term" value="F:hydrolase activity, acting on glycosyl bonds"/>
    <property type="evidence" value="ECO:0007669"/>
    <property type="project" value="InterPro"/>
</dbReference>
<dbReference type="InterPro" id="IPR003305">
    <property type="entry name" value="CenC_carb-bd"/>
</dbReference>
<dbReference type="Gene3D" id="2.60.120.260">
    <property type="entry name" value="Galactose-binding domain-like"/>
    <property type="match status" value="2"/>
</dbReference>
<name>A0A1H6J087_RUMFL</name>
<evidence type="ECO:0000313" key="5">
    <source>
        <dbReference type="Proteomes" id="UP000183190"/>
    </source>
</evidence>
<dbReference type="CDD" id="cd00222">
    <property type="entry name" value="CollagenBindB"/>
    <property type="match status" value="1"/>
</dbReference>
<keyword evidence="1" id="KW-0378">Hydrolase</keyword>
<sequence length="1456" mass="162812">MISLLLVLSIFVSSGVLWELHDTVITMVNDPICGMGEHEHTDECYEYRLVCGLEENEEHTHTDECYEKVLVCGHDEHFHTALCYTDEELTENSVQSEDDEDIISIELPADDENENVELPVFKLGNDSVRVMDGEGSAVQDDEYNPVPIETIDNIARGIKFTLFDYYENENALEAEQNNYGISPGSEPGQWVHNNIKYVGVNYDYEHSIARNPEDDILFFAYGTPAFTGEVGTFNASGGDAYKNYTRDWYNGKYNPSKNNYAGDYNADVNGNTLSGNRPIQGIVNNTLENGYPTISGSGHSLAYLFDENDTSISSYKTSYTDVNHFLKSVNQNGVEHLVYNSDENYAYFDQSTNNFIVYNGTYHIINNDHHRAGDYNNLTDEKYGDKNGGEFKIGFFPFDQYDTNRRDPNYNGNGFNHHFGMKMEADFFNIKKSEEPIIFKYSGDDDMWVFVDDVLVLDIGGIHEPAAGMIDFTNGLIWTQDNLYGKSATVAYTELNLPELSDISLPDNGVNTDGASESKWKVETIASKFTNGKTWNDASGAKHSIKMFYLERGGCYSNLAMDMNLPTVRPLSITKSVDYGDHYSNAYDDKKYSFTIYEEIVENGITVYKPADLGEESNTFTLEAGGRKDFYNLAEGRKFYVAETGVDTNFISDVSVNGVSKGAFITPIGNTNIVSGDAVTLSSVNQYDFTNTIRDEKTNISVSKVWKDANGNVMEHPPDYPIKFKIYQTDTDTKNDTSETKPVEIGGMLTFTINSPDWIKTFSALPKRYGYHVYTYSVVEQNVPSGYKASYSKDANGNLTITNTDITKTDIWVEKEWINAPSNNMQPVTLTLKRKKATYAESSTQTSLTINIRDARSDTDYNGQSVDNIIKTITLSNVYVGGSVEFQLDLPKGVRYYDWDSNYKVGGERGYYRTSSGITLTEIADKVFEVSNLQRGSNVVDIKVTTDDIDDGFVIYHHSFTKRPDGWVAQGNTTVETSGTRQYAKGDALLVSGKTKAYEGVKLKLDPLKFKAGNTYTFSVYVYQETGSNVTFAMTFNDGLDKPSQGSYHGFSSVNAPSGEWTLLTGTITLPEEINPYGMYLLIETYGDNIPASFRMDEFTAIEGSKYVSVAENTGVVSIALKPYYYDEFGDNDFNGWSSFGGTTISTDHHQGDYYILIKNRDNVFDGISKPVPLLIPGKSYRFHADVSGDDGKEENTHLIGLSINKINLDSNNASYSNFKNITVLSSPINAYNWGTLDTVYTIPSEADRDNMFVYFESPKDIGDTNDFRVWNFKVVDPDDFSVKKDGYTLSNAGINGVYVSNNDQYKITENPASITNPLVLESDYTDDTDWNNGNHSITLPKNSNVDGNSWMYHWDSQALSESSNHNIRYLYYVEETAVGGGLTVGSDYILLPIENNNVASNDESTPILVKNKNIKFTLPETGGGGTGRIYIFGGVLTVIGIISLSALYRRKRRRV</sequence>
<dbReference type="InterPro" id="IPR011874">
    <property type="entry name" value="Fibro_Slime"/>
</dbReference>
<reference evidence="4 5" key="1">
    <citation type="submission" date="2016-10" db="EMBL/GenBank/DDBJ databases">
        <authorList>
            <person name="de Groot N.N."/>
        </authorList>
    </citation>
    <scope>NUCLEOTIDE SEQUENCE [LARGE SCALE GENOMIC DNA]</scope>
    <source>
        <strain evidence="4 5">YAD2003</strain>
    </source>
</reference>